<protein>
    <submittedName>
        <fullName evidence="3">CubicO group peptidase (Beta-lactamase class C family)</fullName>
    </submittedName>
</protein>
<proteinExistence type="predicted"/>
<evidence type="ECO:0000313" key="4">
    <source>
        <dbReference type="Proteomes" id="UP000809829"/>
    </source>
</evidence>
<sequence>MKVINIVIVFIYVFFFISPYVIHASTGQEKQLNQYVKHFLKTHHIPGASLALVQNEKVIYTFTSGITGENEREVTMDTPFLIGSISKSFTGLAIMTLVQEGKLKLHDPVQKHLSWFTPRHDGQSQLKVEHLLAHKSGISTYDGLKLADQEDHTTHAIQKKAKKLANIQLTSPPGASYQYSDANYMLLGAIIENLSNQSYAEYMKERIFEPLHMYSAGADQLSVYKNAYQSGYQSWFGYSFKSRVSYDNSGAPYGYIAASANDFIHYLTFLQNPSNDILSTEHMNTFLSPLTQTRQDRHYGLGWMLTDWGENTEMIWHAGSTPDSRSEIFYYPSSRLGGVILTNKNHILEEATLTQFRDGILSIINGEKTKNVTKPFPYIQLSITLIACLLVTLLLYLIVRKLRSPIIQKTKWRRRGLLLIGASIGIIPIFIYSIHTPWHTIVAFAPDLAHLTGIVVILLAINGFVSLYLSFKSYAKGKC</sequence>
<keyword evidence="1" id="KW-1133">Transmembrane helix</keyword>
<feature type="transmembrane region" description="Helical" evidence="1">
    <location>
        <begin position="378"/>
        <end position="397"/>
    </location>
</feature>
<organism evidence="3 4">
    <name type="scientific">Priestia iocasae</name>
    <dbReference type="NCBI Taxonomy" id="2291674"/>
    <lineage>
        <taxon>Bacteria</taxon>
        <taxon>Bacillati</taxon>
        <taxon>Bacillota</taxon>
        <taxon>Bacilli</taxon>
        <taxon>Bacillales</taxon>
        <taxon>Bacillaceae</taxon>
        <taxon>Priestia</taxon>
    </lineage>
</organism>
<dbReference type="SUPFAM" id="SSF56601">
    <property type="entry name" value="beta-lactamase/transpeptidase-like"/>
    <property type="match status" value="1"/>
</dbReference>
<feature type="domain" description="Beta-lactamase-related" evidence="2">
    <location>
        <begin position="32"/>
        <end position="350"/>
    </location>
</feature>
<dbReference type="EMBL" id="JAFBFC010000001">
    <property type="protein sequence ID" value="MBM7702147.1"/>
    <property type="molecule type" value="Genomic_DNA"/>
</dbReference>
<comment type="caution">
    <text evidence="3">The sequence shown here is derived from an EMBL/GenBank/DDBJ whole genome shotgun (WGS) entry which is preliminary data.</text>
</comment>
<dbReference type="PANTHER" id="PTHR46825:SF9">
    <property type="entry name" value="BETA-LACTAMASE-RELATED DOMAIN-CONTAINING PROTEIN"/>
    <property type="match status" value="1"/>
</dbReference>
<keyword evidence="1" id="KW-0812">Transmembrane</keyword>
<gene>
    <name evidence="3" type="ORF">JOC83_000973</name>
</gene>
<evidence type="ECO:0000313" key="3">
    <source>
        <dbReference type="EMBL" id="MBM7702147.1"/>
    </source>
</evidence>
<dbReference type="InterPro" id="IPR050491">
    <property type="entry name" value="AmpC-like"/>
</dbReference>
<dbReference type="Gene3D" id="3.40.710.10">
    <property type="entry name" value="DD-peptidase/beta-lactamase superfamily"/>
    <property type="match status" value="1"/>
</dbReference>
<feature type="transmembrane region" description="Helical" evidence="1">
    <location>
        <begin position="448"/>
        <end position="471"/>
    </location>
</feature>
<dbReference type="Pfam" id="PF00144">
    <property type="entry name" value="Beta-lactamase"/>
    <property type="match status" value="1"/>
</dbReference>
<keyword evidence="1" id="KW-0472">Membrane</keyword>
<evidence type="ECO:0000256" key="1">
    <source>
        <dbReference type="SAM" id="Phobius"/>
    </source>
</evidence>
<dbReference type="RefSeq" id="WP_205184488.1">
    <property type="nucleotide sequence ID" value="NZ_JAFBFC010000001.1"/>
</dbReference>
<dbReference type="InterPro" id="IPR001466">
    <property type="entry name" value="Beta-lactam-related"/>
</dbReference>
<dbReference type="Proteomes" id="UP000809829">
    <property type="component" value="Unassembled WGS sequence"/>
</dbReference>
<feature type="transmembrane region" description="Helical" evidence="1">
    <location>
        <begin position="417"/>
        <end position="436"/>
    </location>
</feature>
<reference evidence="3 4" key="1">
    <citation type="submission" date="2021-01" db="EMBL/GenBank/DDBJ databases">
        <title>Genomic Encyclopedia of Type Strains, Phase IV (KMG-IV): sequencing the most valuable type-strain genomes for metagenomic binning, comparative biology and taxonomic classification.</title>
        <authorList>
            <person name="Goeker M."/>
        </authorList>
    </citation>
    <scope>NUCLEOTIDE SEQUENCE [LARGE SCALE GENOMIC DNA]</scope>
    <source>
        <strain evidence="3 4">DSM 104297</strain>
    </source>
</reference>
<accession>A0ABS2QT59</accession>
<evidence type="ECO:0000259" key="2">
    <source>
        <dbReference type="Pfam" id="PF00144"/>
    </source>
</evidence>
<keyword evidence="4" id="KW-1185">Reference proteome</keyword>
<dbReference type="InterPro" id="IPR012338">
    <property type="entry name" value="Beta-lactam/transpept-like"/>
</dbReference>
<dbReference type="PANTHER" id="PTHR46825">
    <property type="entry name" value="D-ALANYL-D-ALANINE-CARBOXYPEPTIDASE/ENDOPEPTIDASE AMPH"/>
    <property type="match status" value="1"/>
</dbReference>
<name>A0ABS2QT59_9BACI</name>